<organism evidence="3 4">
    <name type="scientific">Afipia felis</name>
    <name type="common">Cat scratch disease bacillus</name>
    <dbReference type="NCBI Taxonomy" id="1035"/>
    <lineage>
        <taxon>Bacteria</taxon>
        <taxon>Pseudomonadati</taxon>
        <taxon>Pseudomonadota</taxon>
        <taxon>Alphaproteobacteria</taxon>
        <taxon>Hyphomicrobiales</taxon>
        <taxon>Nitrobacteraceae</taxon>
        <taxon>Afipia</taxon>
    </lineage>
</organism>
<proteinExistence type="inferred from homology"/>
<evidence type="ECO:0000256" key="1">
    <source>
        <dbReference type="ARBA" id="ARBA00008791"/>
    </source>
</evidence>
<dbReference type="Pfam" id="PF00582">
    <property type="entry name" value="Usp"/>
    <property type="match status" value="1"/>
</dbReference>
<dbReference type="EMBL" id="CCAZ020000001">
    <property type="protein sequence ID" value="CEG06723.1"/>
    <property type="molecule type" value="Genomic_DNA"/>
</dbReference>
<dbReference type="CDD" id="cd00293">
    <property type="entry name" value="USP-like"/>
    <property type="match status" value="1"/>
</dbReference>
<dbReference type="SUPFAM" id="SSF52402">
    <property type="entry name" value="Adenine nucleotide alpha hydrolases-like"/>
    <property type="match status" value="1"/>
</dbReference>
<feature type="domain" description="UspA" evidence="2">
    <location>
        <begin position="161"/>
        <end position="279"/>
    </location>
</feature>
<dbReference type="PANTHER" id="PTHR46268:SF15">
    <property type="entry name" value="UNIVERSAL STRESS PROTEIN HP_0031"/>
    <property type="match status" value="1"/>
</dbReference>
<gene>
    <name evidence="3" type="ORF">BN961_00093</name>
</gene>
<dbReference type="PANTHER" id="PTHR46268">
    <property type="entry name" value="STRESS RESPONSE PROTEIN NHAX"/>
    <property type="match status" value="1"/>
</dbReference>
<dbReference type="Gene3D" id="3.40.50.12370">
    <property type="match status" value="1"/>
</dbReference>
<dbReference type="Proteomes" id="UP000035762">
    <property type="component" value="Unassembled WGS sequence"/>
</dbReference>
<name>A0A090N6E7_AFIFE</name>
<dbReference type="STRING" id="1035.BN961_00093"/>
<evidence type="ECO:0000313" key="3">
    <source>
        <dbReference type="EMBL" id="CEG06723.1"/>
    </source>
</evidence>
<dbReference type="InterPro" id="IPR006016">
    <property type="entry name" value="UspA"/>
</dbReference>
<sequence>MIIQDAMLVLKAYPTPTSEEVIASGIQLAGSLNCRISAFVPETLIQVPGSFLGNSLINISGMAALEMDKSKRNAATLIKLFRDLAERNGIQHEVIKERELAGRIPALTAEYARLKDLILLPVSQNDLVDQWDTETIIFNSARPVLLLPERATSPNASIDSIGVAWDYSRAAARAVADAMPILRLAKKVHVVIVLNEKDFDVTRKTHEIGAYLARHQVNVEVHGIDSAGQSIGEVLKDFANHHRLDLLVMGAYGHSRFREFVLGGATRSMIANPPVPLLLSH</sequence>
<evidence type="ECO:0000259" key="2">
    <source>
        <dbReference type="Pfam" id="PF00582"/>
    </source>
</evidence>
<evidence type="ECO:0000313" key="4">
    <source>
        <dbReference type="Proteomes" id="UP000035762"/>
    </source>
</evidence>
<reference evidence="3 4" key="1">
    <citation type="journal article" date="2014" name="Genome Announc.">
        <title>Genome Sequence of Afipia felis Strain 76713, Isolated in Hospital Water Using an Amoeba Co-Culture Procedure.</title>
        <authorList>
            <person name="Benamar S."/>
            <person name="La Scola B."/>
            <person name="Croce O."/>
        </authorList>
    </citation>
    <scope>NUCLEOTIDE SEQUENCE [LARGE SCALE GENOMIC DNA]</scope>
    <source>
        <strain evidence="3 4">76713</strain>
    </source>
</reference>
<dbReference type="RefSeq" id="WP_009337674.1">
    <property type="nucleotide sequence ID" value="NZ_CCAZ020000001.1"/>
</dbReference>
<comment type="caution">
    <text evidence="3">The sequence shown here is derived from an EMBL/GenBank/DDBJ whole genome shotgun (WGS) entry which is preliminary data.</text>
</comment>
<protein>
    <submittedName>
        <fullName evidence="3">Universal stress protein family protein</fullName>
    </submittedName>
</protein>
<keyword evidence="4" id="KW-1185">Reference proteome</keyword>
<dbReference type="OrthoDB" id="9804721at2"/>
<accession>A0A090N6E7</accession>
<comment type="similarity">
    <text evidence="1">Belongs to the universal stress protein A family.</text>
</comment>
<dbReference type="AlphaFoldDB" id="A0A090N6E7"/>